<dbReference type="Gene3D" id="3.40.33.10">
    <property type="entry name" value="CAP"/>
    <property type="match status" value="1"/>
</dbReference>
<dbReference type="SUPFAM" id="SSF55797">
    <property type="entry name" value="PR-1-like"/>
    <property type="match status" value="1"/>
</dbReference>
<evidence type="ECO:0000313" key="4">
    <source>
        <dbReference type="Proteomes" id="UP001153069"/>
    </source>
</evidence>
<organism evidence="3 4">
    <name type="scientific">Seminavis robusta</name>
    <dbReference type="NCBI Taxonomy" id="568900"/>
    <lineage>
        <taxon>Eukaryota</taxon>
        <taxon>Sar</taxon>
        <taxon>Stramenopiles</taxon>
        <taxon>Ochrophyta</taxon>
        <taxon>Bacillariophyta</taxon>
        <taxon>Bacillariophyceae</taxon>
        <taxon>Bacillariophycidae</taxon>
        <taxon>Naviculales</taxon>
        <taxon>Naviculaceae</taxon>
        <taxon>Seminavis</taxon>
    </lineage>
</organism>
<dbReference type="PANTHER" id="PTHR31157:SF1">
    <property type="entry name" value="SCP DOMAIN-CONTAINING PROTEIN"/>
    <property type="match status" value="1"/>
</dbReference>
<dbReference type="Pfam" id="PF00188">
    <property type="entry name" value="CAP"/>
    <property type="match status" value="1"/>
</dbReference>
<feature type="region of interest" description="Disordered" evidence="1">
    <location>
        <begin position="96"/>
        <end position="116"/>
    </location>
</feature>
<evidence type="ECO:0000259" key="2">
    <source>
        <dbReference type="Pfam" id="PF00188"/>
    </source>
</evidence>
<dbReference type="InterPro" id="IPR014044">
    <property type="entry name" value="CAP_dom"/>
</dbReference>
<dbReference type="AlphaFoldDB" id="A0A9N8E0K2"/>
<accession>A0A9N8E0K2</accession>
<comment type="caution">
    <text evidence="3">The sequence shown here is derived from an EMBL/GenBank/DDBJ whole genome shotgun (WGS) entry which is preliminary data.</text>
</comment>
<keyword evidence="4" id="KW-1185">Reference proteome</keyword>
<feature type="compositionally biased region" description="Basic residues" evidence="1">
    <location>
        <begin position="102"/>
        <end position="116"/>
    </location>
</feature>
<dbReference type="OrthoDB" id="45583at2759"/>
<evidence type="ECO:0000256" key="1">
    <source>
        <dbReference type="SAM" id="MobiDB-lite"/>
    </source>
</evidence>
<protein>
    <recommendedName>
        <fullName evidence="2">SCP domain-containing protein</fullName>
    </recommendedName>
</protein>
<dbReference type="Proteomes" id="UP001153069">
    <property type="component" value="Unassembled WGS sequence"/>
</dbReference>
<dbReference type="PANTHER" id="PTHR31157">
    <property type="entry name" value="SCP DOMAIN-CONTAINING PROTEIN"/>
    <property type="match status" value="1"/>
</dbReference>
<evidence type="ECO:0000313" key="3">
    <source>
        <dbReference type="EMBL" id="CAB9512242.1"/>
    </source>
</evidence>
<dbReference type="EMBL" id="CAICTM010000525">
    <property type="protein sequence ID" value="CAB9512242.1"/>
    <property type="molecule type" value="Genomic_DNA"/>
</dbReference>
<dbReference type="CDD" id="cd05379">
    <property type="entry name" value="CAP_bacterial"/>
    <property type="match status" value="1"/>
</dbReference>
<dbReference type="InterPro" id="IPR035940">
    <property type="entry name" value="CAP_sf"/>
</dbReference>
<feature type="domain" description="SCP" evidence="2">
    <location>
        <begin position="129"/>
        <end position="238"/>
    </location>
</feature>
<reference evidence="3" key="1">
    <citation type="submission" date="2020-06" db="EMBL/GenBank/DDBJ databases">
        <authorList>
            <consortium name="Plant Systems Biology data submission"/>
        </authorList>
    </citation>
    <scope>NUCLEOTIDE SEQUENCE</scope>
    <source>
        <strain evidence="3">D6</strain>
    </source>
</reference>
<gene>
    <name evidence="3" type="ORF">SEMRO_526_G160270.1</name>
</gene>
<proteinExistence type="predicted"/>
<sequence length="242" mass="27434">MVSLFSFFTKKWDKGGGQCMSFEPEVGKDGKPIPFQHTWRDCEAWDHIYARYLAKGEEDVTDVTSATMSASFLNDSSSGARQRYSGEGLAIVRRKEEATGHTKSKQTKTNLKKKGSSKATKFLWGNHSLVNANRKLEDNRLEALKRSQELDELARWHAQAMAAESRVFHSDPKELCAKLSQEPERRLGENVYKGKSTDSIQTRLMNHHSSFANVIDDRYVEMGMATAKDKKGTIYLCQLFRG</sequence>
<name>A0A9N8E0K2_9STRA</name>